<reference evidence="1 2" key="1">
    <citation type="submission" date="2013-12" db="EMBL/GenBank/DDBJ databases">
        <title>Genome and proteome characterization of Caldibacillus debilis GB1 derived from a cellulolytic aero-tolerant co-culture.</title>
        <authorList>
            <person name="Wushke S.T."/>
            <person name="Zhang X."/>
            <person name="Fristensky B."/>
            <person name="Wilkins J.A."/>
            <person name="Levin D.B."/>
            <person name="Sparling R."/>
        </authorList>
    </citation>
    <scope>NUCLEOTIDE SEQUENCE [LARGE SCALE GENOMIC DNA]</scope>
    <source>
        <strain evidence="1 2">GB1</strain>
    </source>
</reference>
<dbReference type="Proteomes" id="UP000286235">
    <property type="component" value="Unassembled WGS sequence"/>
</dbReference>
<evidence type="ECO:0000313" key="1">
    <source>
        <dbReference type="EMBL" id="RKO61805.1"/>
    </source>
</evidence>
<dbReference type="Gene3D" id="6.10.320.10">
    <property type="match status" value="1"/>
</dbReference>
<sequence>MQITVSELRLLKNAVSDKLHELLRERNRIAFVEFEKNEEYIVPDRKFEEVTKDIERVREHYRIVKQALAKNNLTTTIEWKGKTLTIAEALELVKQLRQEAEDLKRFGEAKQVERISHGAFDTKISYKKALFDPAAVKKEADRILKEARRLSFVIDQANFNASVDIDFVDEYQ</sequence>
<keyword evidence="2" id="KW-1185">Reference proteome</keyword>
<dbReference type="RefSeq" id="WP_120669235.1">
    <property type="nucleotide sequence ID" value="NZ_AZRV01000035.1"/>
</dbReference>
<evidence type="ECO:0000313" key="2">
    <source>
        <dbReference type="Proteomes" id="UP000286235"/>
    </source>
</evidence>
<dbReference type="EMBL" id="AZRV01000035">
    <property type="protein sequence ID" value="RKO61805.1"/>
    <property type="molecule type" value="Genomic_DNA"/>
</dbReference>
<name>A0A420VE29_9BACI</name>
<gene>
    <name evidence="1" type="ORF">Cdeb_01298</name>
</gene>
<proteinExistence type="predicted"/>
<protein>
    <submittedName>
        <fullName evidence="1">Uncharacterized protein</fullName>
    </submittedName>
</protein>
<accession>A0A420VE29</accession>
<organism evidence="1 2">
    <name type="scientific">Caldibacillus debilis GB1</name>
    <dbReference type="NCBI Taxonomy" id="1339248"/>
    <lineage>
        <taxon>Bacteria</taxon>
        <taxon>Bacillati</taxon>
        <taxon>Bacillota</taxon>
        <taxon>Bacilli</taxon>
        <taxon>Bacillales</taxon>
        <taxon>Bacillaceae</taxon>
        <taxon>Caldibacillus</taxon>
    </lineage>
</organism>
<dbReference type="AlphaFoldDB" id="A0A420VE29"/>
<comment type="caution">
    <text evidence="1">The sequence shown here is derived from an EMBL/GenBank/DDBJ whole genome shotgun (WGS) entry which is preliminary data.</text>
</comment>